<feature type="compositionally biased region" description="Basic and acidic residues" evidence="1">
    <location>
        <begin position="41"/>
        <end position="57"/>
    </location>
</feature>
<gene>
    <name evidence="2" type="ORF">NCGR_LOCUS23192</name>
</gene>
<name>A0A811P4N0_9POAL</name>
<dbReference type="AlphaFoldDB" id="A0A811P4N0"/>
<dbReference type="Proteomes" id="UP000604825">
    <property type="component" value="Unassembled WGS sequence"/>
</dbReference>
<evidence type="ECO:0000313" key="2">
    <source>
        <dbReference type="EMBL" id="CAD6234772.1"/>
    </source>
</evidence>
<accession>A0A811P4N0</accession>
<feature type="compositionally biased region" description="Polar residues" evidence="1">
    <location>
        <begin position="70"/>
        <end position="80"/>
    </location>
</feature>
<evidence type="ECO:0000313" key="3">
    <source>
        <dbReference type="Proteomes" id="UP000604825"/>
    </source>
</evidence>
<proteinExistence type="predicted"/>
<feature type="compositionally biased region" description="Low complexity" evidence="1">
    <location>
        <begin position="15"/>
        <end position="25"/>
    </location>
</feature>
<feature type="region of interest" description="Disordered" evidence="1">
    <location>
        <begin position="1"/>
        <end position="80"/>
    </location>
</feature>
<evidence type="ECO:0000256" key="1">
    <source>
        <dbReference type="SAM" id="MobiDB-lite"/>
    </source>
</evidence>
<sequence length="80" mass="8694">MGLSCMPSLAKVFPKKPSSPSSSSIKDSHDNITKKQQQGVKQDEGKKKKEQRSDLDKAASTTPYFPFHSGQESSSLPILG</sequence>
<protein>
    <submittedName>
        <fullName evidence="2">Uncharacterized protein</fullName>
    </submittedName>
</protein>
<keyword evidence="3" id="KW-1185">Reference proteome</keyword>
<comment type="caution">
    <text evidence="2">The sequence shown here is derived from an EMBL/GenBank/DDBJ whole genome shotgun (WGS) entry which is preliminary data.</text>
</comment>
<organism evidence="2 3">
    <name type="scientific">Miscanthus lutarioriparius</name>
    <dbReference type="NCBI Taxonomy" id="422564"/>
    <lineage>
        <taxon>Eukaryota</taxon>
        <taxon>Viridiplantae</taxon>
        <taxon>Streptophyta</taxon>
        <taxon>Embryophyta</taxon>
        <taxon>Tracheophyta</taxon>
        <taxon>Spermatophyta</taxon>
        <taxon>Magnoliopsida</taxon>
        <taxon>Liliopsida</taxon>
        <taxon>Poales</taxon>
        <taxon>Poaceae</taxon>
        <taxon>PACMAD clade</taxon>
        <taxon>Panicoideae</taxon>
        <taxon>Andropogonodae</taxon>
        <taxon>Andropogoneae</taxon>
        <taxon>Saccharinae</taxon>
        <taxon>Miscanthus</taxon>
    </lineage>
</organism>
<dbReference type="EMBL" id="CAJGYO010000006">
    <property type="protein sequence ID" value="CAD6234772.1"/>
    <property type="molecule type" value="Genomic_DNA"/>
</dbReference>
<reference evidence="2" key="1">
    <citation type="submission" date="2020-10" db="EMBL/GenBank/DDBJ databases">
        <authorList>
            <person name="Han B."/>
            <person name="Lu T."/>
            <person name="Zhao Q."/>
            <person name="Huang X."/>
            <person name="Zhao Y."/>
        </authorList>
    </citation>
    <scope>NUCLEOTIDE SEQUENCE</scope>
</reference>